<dbReference type="EMBL" id="LGKG01000196">
    <property type="protein sequence ID" value="KPC58979.1"/>
    <property type="molecule type" value="Genomic_DNA"/>
</dbReference>
<comment type="similarity">
    <text evidence="2">Belongs to the terpene synthase family.</text>
</comment>
<dbReference type="PATRIC" id="fig|66876.3.peg.8375"/>
<evidence type="ECO:0000256" key="1">
    <source>
        <dbReference type="ARBA" id="ARBA00023239"/>
    </source>
</evidence>
<proteinExistence type="inferred from homology"/>
<evidence type="ECO:0000313" key="3">
    <source>
        <dbReference type="EMBL" id="KPC58979.1"/>
    </source>
</evidence>
<dbReference type="PANTHER" id="PTHR35201:SF4">
    <property type="entry name" value="BETA-PINACENE SYNTHASE-RELATED"/>
    <property type="match status" value="1"/>
</dbReference>
<dbReference type="GO" id="GO:0010333">
    <property type="term" value="F:terpene synthase activity"/>
    <property type="evidence" value="ECO:0007669"/>
    <property type="project" value="InterPro"/>
</dbReference>
<organism evidence="3 4">
    <name type="scientific">Streptomyces chattanoogensis</name>
    <dbReference type="NCBI Taxonomy" id="66876"/>
    <lineage>
        <taxon>Bacteria</taxon>
        <taxon>Bacillati</taxon>
        <taxon>Actinomycetota</taxon>
        <taxon>Actinomycetes</taxon>
        <taxon>Kitasatosporales</taxon>
        <taxon>Streptomycetaceae</taxon>
        <taxon>Streptomyces</taxon>
    </lineage>
</organism>
<name>A0A0N0GV58_9ACTN</name>
<keyword evidence="2" id="KW-0460">Magnesium</keyword>
<comment type="caution">
    <text evidence="3">The sequence shown here is derived from an EMBL/GenBank/DDBJ whole genome shotgun (WGS) entry which is preliminary data.</text>
</comment>
<gene>
    <name evidence="3" type="ORF">ADL29_38125</name>
</gene>
<accession>A0A0N0GV58</accession>
<dbReference type="InterPro" id="IPR034686">
    <property type="entry name" value="Terpene_cyclase-like_2"/>
</dbReference>
<sequence>MPPVYAADSAPSRIGWELPPFYCPFNASLIHPEAEELEARAVEWIDRFGIYPDATERAWGLATHSADFTSRIIPYGEPEPILLFMQWNYWANAIDDWQDSGSTSVSTAAIADHSVRLIRSIEAPGSALLPSSPLTTALDDLVVRTRAMLSPFELRRFAEGTRDWLLGAGWQTANAERGVMPSLNEFCAMRMSVNGTRFTLTWCDAANGIAVPADELYSAPVQALTDAAALLVSCDNDLFSYNKEDHQSPWEQNLLNVVAAEAGCSPREAMGPAVALRDRVMTLFIQGREQVARGASAELLRYLDSLAHYVSGCIEWQNLAPRFASPRNRNALPAEGASYDVTWSPVPRDPAVAAPGIPAIDWWWAELIG</sequence>
<dbReference type="Proteomes" id="UP000037982">
    <property type="component" value="Unassembled WGS sequence"/>
</dbReference>
<dbReference type="SFLD" id="SFLDG01020">
    <property type="entry name" value="Terpene_Cyclase_Like_2"/>
    <property type="match status" value="1"/>
</dbReference>
<dbReference type="RefSeq" id="WP_053928014.1">
    <property type="nucleotide sequence ID" value="NZ_LGKG01000196.1"/>
</dbReference>
<comment type="cofactor">
    <cofactor evidence="2">
        <name>Mg(2+)</name>
        <dbReference type="ChEBI" id="CHEBI:18420"/>
    </cofactor>
</comment>
<dbReference type="SFLD" id="SFLDS00005">
    <property type="entry name" value="Isoprenoid_Synthase_Type_I"/>
    <property type="match status" value="1"/>
</dbReference>
<dbReference type="InterPro" id="IPR008949">
    <property type="entry name" value="Isoprenoid_synthase_dom_sf"/>
</dbReference>
<evidence type="ECO:0000313" key="4">
    <source>
        <dbReference type="Proteomes" id="UP000037982"/>
    </source>
</evidence>
<protein>
    <recommendedName>
        <fullName evidence="2">Terpene synthase</fullName>
        <ecNumber evidence="2">4.2.3.-</ecNumber>
    </recommendedName>
</protein>
<dbReference type="Gene3D" id="1.10.600.10">
    <property type="entry name" value="Farnesyl Diphosphate Synthase"/>
    <property type="match status" value="1"/>
</dbReference>
<dbReference type="SUPFAM" id="SSF48576">
    <property type="entry name" value="Terpenoid synthases"/>
    <property type="match status" value="1"/>
</dbReference>
<dbReference type="GO" id="GO:0046872">
    <property type="term" value="F:metal ion binding"/>
    <property type="evidence" value="ECO:0007669"/>
    <property type="project" value="UniProtKB-KW"/>
</dbReference>
<keyword evidence="4" id="KW-1185">Reference proteome</keyword>
<dbReference type="SMR" id="A0A0N0GV58"/>
<dbReference type="AlphaFoldDB" id="A0A0N0GV58"/>
<keyword evidence="1 2" id="KW-0456">Lyase</keyword>
<keyword evidence="2" id="KW-0479">Metal-binding</keyword>
<reference evidence="4" key="1">
    <citation type="submission" date="2015-07" db="EMBL/GenBank/DDBJ databases">
        <authorList>
            <person name="Ju K.-S."/>
            <person name="Doroghazi J.R."/>
            <person name="Metcalf W.W."/>
        </authorList>
    </citation>
    <scope>NUCLEOTIDE SEQUENCE [LARGE SCALE GENOMIC DNA]</scope>
    <source>
        <strain evidence="4">NRRL ISP-5002</strain>
    </source>
</reference>
<dbReference type="EC" id="4.2.3.-" evidence="2"/>
<dbReference type="PANTHER" id="PTHR35201">
    <property type="entry name" value="TERPENE SYNTHASE"/>
    <property type="match status" value="1"/>
</dbReference>
<dbReference type="Pfam" id="PF19086">
    <property type="entry name" value="Terpene_syn_C_2"/>
    <property type="match status" value="1"/>
</dbReference>
<evidence type="ECO:0000256" key="2">
    <source>
        <dbReference type="RuleBase" id="RU366034"/>
    </source>
</evidence>